<reference evidence="7" key="2">
    <citation type="submission" date="2020-09" db="EMBL/GenBank/DDBJ databases">
        <authorList>
            <person name="Sun Q."/>
            <person name="Kim S."/>
        </authorList>
    </citation>
    <scope>NUCLEOTIDE SEQUENCE</scope>
    <source>
        <strain evidence="7">KCTC 42731</strain>
    </source>
</reference>
<sequence>MIDWSILPLFFTAIFFLAISPGPDLILISTYSSTKSFKTGLMIALGIFAAGVLQTLLVALGLGQLMQSVPVLAYLVKAIGALYLTYLGVKLLRNWWLNNSQTDEIHPAKSATNAQLVIRGFLNNLLNPKALLFFSLFLPQFTSGQHMLSQQILILGCLLSVFVLMINSIFAFCFSALGQWAGSKLKLGRHIDGMLGVIFLALATKLATDK</sequence>
<evidence type="ECO:0000256" key="4">
    <source>
        <dbReference type="ARBA" id="ARBA00022989"/>
    </source>
</evidence>
<feature type="transmembrane region" description="Helical" evidence="6">
    <location>
        <begin position="40"/>
        <end position="65"/>
    </location>
</feature>
<keyword evidence="8" id="KW-1185">Reference proteome</keyword>
<dbReference type="PANTHER" id="PTHR30086:SF20">
    <property type="entry name" value="ARGININE EXPORTER PROTEIN ARGO-RELATED"/>
    <property type="match status" value="1"/>
</dbReference>
<comment type="caution">
    <text evidence="7">The sequence shown here is derived from an EMBL/GenBank/DDBJ whole genome shotgun (WGS) entry which is preliminary data.</text>
</comment>
<proteinExistence type="predicted"/>
<evidence type="ECO:0000256" key="6">
    <source>
        <dbReference type="SAM" id="Phobius"/>
    </source>
</evidence>
<evidence type="ECO:0000256" key="5">
    <source>
        <dbReference type="ARBA" id="ARBA00023136"/>
    </source>
</evidence>
<evidence type="ECO:0000256" key="2">
    <source>
        <dbReference type="ARBA" id="ARBA00022475"/>
    </source>
</evidence>
<dbReference type="PIRSF" id="PIRSF006324">
    <property type="entry name" value="LeuE"/>
    <property type="match status" value="1"/>
</dbReference>
<keyword evidence="3 6" id="KW-0812">Transmembrane</keyword>
<keyword evidence="5 6" id="KW-0472">Membrane</keyword>
<feature type="transmembrane region" description="Helical" evidence="6">
    <location>
        <begin position="152"/>
        <end position="178"/>
    </location>
</feature>
<evidence type="ECO:0000313" key="7">
    <source>
        <dbReference type="EMBL" id="GHG04331.1"/>
    </source>
</evidence>
<keyword evidence="2" id="KW-1003">Cell membrane</keyword>
<dbReference type="EMBL" id="BNCK01000010">
    <property type="protein sequence ID" value="GHG04331.1"/>
    <property type="molecule type" value="Genomic_DNA"/>
</dbReference>
<dbReference type="RefSeq" id="WP_189773822.1">
    <property type="nucleotide sequence ID" value="NZ_BNCK01000010.1"/>
</dbReference>
<dbReference type="InterPro" id="IPR001123">
    <property type="entry name" value="LeuE-type"/>
</dbReference>
<protein>
    <submittedName>
        <fullName evidence="7">Lysine transporter LysE</fullName>
    </submittedName>
</protein>
<dbReference type="Proteomes" id="UP000623842">
    <property type="component" value="Unassembled WGS sequence"/>
</dbReference>
<dbReference type="PANTHER" id="PTHR30086">
    <property type="entry name" value="ARGININE EXPORTER PROTEIN ARGO"/>
    <property type="match status" value="1"/>
</dbReference>
<organism evidence="7 8">
    <name type="scientific">Thalassotalea marina</name>
    <dbReference type="NCBI Taxonomy" id="1673741"/>
    <lineage>
        <taxon>Bacteria</taxon>
        <taxon>Pseudomonadati</taxon>
        <taxon>Pseudomonadota</taxon>
        <taxon>Gammaproteobacteria</taxon>
        <taxon>Alteromonadales</taxon>
        <taxon>Colwelliaceae</taxon>
        <taxon>Thalassotalea</taxon>
    </lineage>
</organism>
<evidence type="ECO:0000256" key="3">
    <source>
        <dbReference type="ARBA" id="ARBA00022692"/>
    </source>
</evidence>
<reference evidence="7" key="1">
    <citation type="journal article" date="2014" name="Int. J. Syst. Evol. Microbiol.">
        <title>Complete genome sequence of Corynebacterium casei LMG S-19264T (=DSM 44701T), isolated from a smear-ripened cheese.</title>
        <authorList>
            <consortium name="US DOE Joint Genome Institute (JGI-PGF)"/>
            <person name="Walter F."/>
            <person name="Albersmeier A."/>
            <person name="Kalinowski J."/>
            <person name="Ruckert C."/>
        </authorList>
    </citation>
    <scope>NUCLEOTIDE SEQUENCE</scope>
    <source>
        <strain evidence="7">KCTC 42731</strain>
    </source>
</reference>
<keyword evidence="4 6" id="KW-1133">Transmembrane helix</keyword>
<gene>
    <name evidence="7" type="ORF">GCM10017161_37330</name>
</gene>
<accession>A0A919BQ82</accession>
<feature type="transmembrane region" description="Helical" evidence="6">
    <location>
        <begin position="6"/>
        <end position="28"/>
    </location>
</feature>
<feature type="transmembrane region" description="Helical" evidence="6">
    <location>
        <begin position="71"/>
        <end position="89"/>
    </location>
</feature>
<comment type="subcellular location">
    <subcellularLocation>
        <location evidence="1">Cell membrane</location>
        <topology evidence="1">Multi-pass membrane protein</topology>
    </subcellularLocation>
</comment>
<dbReference type="AlphaFoldDB" id="A0A919BQ82"/>
<evidence type="ECO:0000313" key="8">
    <source>
        <dbReference type="Proteomes" id="UP000623842"/>
    </source>
</evidence>
<evidence type="ECO:0000256" key="1">
    <source>
        <dbReference type="ARBA" id="ARBA00004651"/>
    </source>
</evidence>
<dbReference type="Pfam" id="PF01810">
    <property type="entry name" value="LysE"/>
    <property type="match status" value="1"/>
</dbReference>
<dbReference type="GO" id="GO:0015171">
    <property type="term" value="F:amino acid transmembrane transporter activity"/>
    <property type="evidence" value="ECO:0007669"/>
    <property type="project" value="TreeGrafter"/>
</dbReference>
<dbReference type="GO" id="GO:0005886">
    <property type="term" value="C:plasma membrane"/>
    <property type="evidence" value="ECO:0007669"/>
    <property type="project" value="UniProtKB-SubCell"/>
</dbReference>
<name>A0A919BQ82_9GAMM</name>